<dbReference type="InterPro" id="IPR013517">
    <property type="entry name" value="FG-GAP"/>
</dbReference>
<dbReference type="PANTHER" id="PTHR44103:SF1">
    <property type="entry name" value="PROPROTEIN CONVERTASE P"/>
    <property type="match status" value="1"/>
</dbReference>
<feature type="signal peptide" evidence="2">
    <location>
        <begin position="1"/>
        <end position="21"/>
    </location>
</feature>
<dbReference type="Gene3D" id="2.130.10.130">
    <property type="entry name" value="Integrin alpha, N-terminal"/>
    <property type="match status" value="1"/>
</dbReference>
<dbReference type="Proteomes" id="UP001374893">
    <property type="component" value="Chromosome"/>
</dbReference>
<evidence type="ECO:0000313" key="3">
    <source>
        <dbReference type="EMBL" id="BCX48133.1"/>
    </source>
</evidence>
<gene>
    <name evidence="3" type="ORF">HAHE_20410</name>
</gene>
<keyword evidence="3" id="KW-0401">Integrin</keyword>
<dbReference type="RefSeq" id="WP_338690732.1">
    <property type="nucleotide sequence ID" value="NZ_AP024702.1"/>
</dbReference>
<evidence type="ECO:0000313" key="4">
    <source>
        <dbReference type="Proteomes" id="UP001374893"/>
    </source>
</evidence>
<keyword evidence="1 2" id="KW-0732">Signal</keyword>
<feature type="chain" id="PRO_5047473319" evidence="2">
    <location>
        <begin position="22"/>
        <end position="403"/>
    </location>
</feature>
<sequence length="403" mass="44920">MKLRRCWLATFLLATIEPSFAAETWKDFAGKPGPGGWRCHVIQPDPKDHGPDGINFHDWDGDGDIDVFANYEEGKYSRLYLNPGKEKARGLWEDSIEFRHGPCEDSGIGDLDNDGDIDYVANGGIIYFNPGPETLHDADTWPRITLFREEQRVPVVADVDGDGLNDLIVGGRSWFKQPETGKHGAEHWIRYELGEAKWPMNCLPRDVDKDGDTDIVVADRRKEIFWYANPGKERVTSKWPRKPLHPHGPMFVAMGDIDGDGREDMAIAGGAEGKDPWKLKLTVLLRTNDSGDPTYHEIRIDQPCGNFPKGVGLLDLDGDPKTLEIVVLPKQGDLWTASFSGDPKDAANWKAAPLPTPGSETRKKMDNVYLADLDGDGDLDITTTEENGGWGVIWFENPAEARK</sequence>
<protein>
    <submittedName>
        <fullName evidence="3">Alpha integrin</fullName>
    </submittedName>
</protein>
<evidence type="ECO:0000256" key="1">
    <source>
        <dbReference type="ARBA" id="ARBA00022729"/>
    </source>
</evidence>
<dbReference type="PANTHER" id="PTHR44103">
    <property type="entry name" value="PROPROTEIN CONVERTASE P"/>
    <property type="match status" value="1"/>
</dbReference>
<reference evidence="3 4" key="1">
    <citation type="submission" date="2021-06" db="EMBL/GenBank/DDBJ databases">
        <title>Complete genome of Haloferula helveola possessing various polysaccharide degrading enzymes.</title>
        <authorList>
            <person name="Takami H."/>
            <person name="Huang C."/>
            <person name="Hamasaki K."/>
        </authorList>
    </citation>
    <scope>NUCLEOTIDE SEQUENCE [LARGE SCALE GENOMIC DNA]</scope>
    <source>
        <strain evidence="3 4">CN-1</strain>
    </source>
</reference>
<proteinExistence type="predicted"/>
<dbReference type="EMBL" id="AP024702">
    <property type="protein sequence ID" value="BCX48133.1"/>
    <property type="molecule type" value="Genomic_DNA"/>
</dbReference>
<dbReference type="SUPFAM" id="SSF69318">
    <property type="entry name" value="Integrin alpha N-terminal domain"/>
    <property type="match status" value="1"/>
</dbReference>
<accession>A0ABM7RKE5</accession>
<evidence type="ECO:0000256" key="2">
    <source>
        <dbReference type="SAM" id="SignalP"/>
    </source>
</evidence>
<name>A0ABM7RKE5_9BACT</name>
<dbReference type="GO" id="GO:0007229">
    <property type="term" value="P:integrin-mediated signaling pathway"/>
    <property type="evidence" value="ECO:0007669"/>
    <property type="project" value="UniProtKB-KW"/>
</dbReference>
<organism evidence="3 4">
    <name type="scientific">Haloferula helveola</name>
    <dbReference type="NCBI Taxonomy" id="490095"/>
    <lineage>
        <taxon>Bacteria</taxon>
        <taxon>Pseudomonadati</taxon>
        <taxon>Verrucomicrobiota</taxon>
        <taxon>Verrucomicrobiia</taxon>
        <taxon>Verrucomicrobiales</taxon>
        <taxon>Verrucomicrobiaceae</taxon>
        <taxon>Haloferula</taxon>
    </lineage>
</organism>
<keyword evidence="4" id="KW-1185">Reference proteome</keyword>
<dbReference type="Pfam" id="PF13517">
    <property type="entry name" value="FG-GAP_3"/>
    <property type="match status" value="2"/>
</dbReference>
<dbReference type="InterPro" id="IPR028994">
    <property type="entry name" value="Integrin_alpha_N"/>
</dbReference>